<protein>
    <submittedName>
        <fullName evidence="4">Response regulator</fullName>
    </submittedName>
</protein>
<dbReference type="InterPro" id="IPR001789">
    <property type="entry name" value="Sig_transdc_resp-reg_receiver"/>
</dbReference>
<organism evidence="4 5">
    <name type="scientific">Flavipsychrobacter stenotrophus</name>
    <dbReference type="NCBI Taxonomy" id="2077091"/>
    <lineage>
        <taxon>Bacteria</taxon>
        <taxon>Pseudomonadati</taxon>
        <taxon>Bacteroidota</taxon>
        <taxon>Chitinophagia</taxon>
        <taxon>Chitinophagales</taxon>
        <taxon>Chitinophagaceae</taxon>
        <taxon>Flavipsychrobacter</taxon>
    </lineage>
</organism>
<dbReference type="RefSeq" id="WP_105040855.1">
    <property type="nucleotide sequence ID" value="NZ_PPSL01000006.1"/>
</dbReference>
<dbReference type="EMBL" id="PPSL01000006">
    <property type="protein sequence ID" value="PQJ09405.1"/>
    <property type="molecule type" value="Genomic_DNA"/>
</dbReference>
<evidence type="ECO:0000259" key="3">
    <source>
        <dbReference type="PROSITE" id="PS50110"/>
    </source>
</evidence>
<dbReference type="AlphaFoldDB" id="A0A2S7SS29"/>
<dbReference type="OrthoDB" id="9796457at2"/>
<feature type="modified residue" description="4-aspartylphosphate" evidence="2">
    <location>
        <position position="55"/>
    </location>
</feature>
<evidence type="ECO:0000256" key="1">
    <source>
        <dbReference type="ARBA" id="ARBA00022553"/>
    </source>
</evidence>
<evidence type="ECO:0000313" key="4">
    <source>
        <dbReference type="EMBL" id="PQJ09405.1"/>
    </source>
</evidence>
<dbReference type="Proteomes" id="UP000239872">
    <property type="component" value="Unassembled WGS sequence"/>
</dbReference>
<dbReference type="SMART" id="SM00448">
    <property type="entry name" value="REC"/>
    <property type="match status" value="1"/>
</dbReference>
<evidence type="ECO:0000256" key="2">
    <source>
        <dbReference type="PROSITE-ProRule" id="PRU00169"/>
    </source>
</evidence>
<dbReference type="InterPro" id="IPR011006">
    <property type="entry name" value="CheY-like_superfamily"/>
</dbReference>
<dbReference type="PANTHER" id="PTHR45339:SF3">
    <property type="entry name" value="HISTIDINE KINASE"/>
    <property type="match status" value="1"/>
</dbReference>
<feature type="domain" description="Response regulatory" evidence="3">
    <location>
        <begin position="6"/>
        <end position="121"/>
    </location>
</feature>
<dbReference type="SUPFAM" id="SSF52172">
    <property type="entry name" value="CheY-like"/>
    <property type="match status" value="1"/>
</dbReference>
<dbReference type="Gene3D" id="3.40.50.2300">
    <property type="match status" value="1"/>
</dbReference>
<sequence length="132" mass="14560">MLEGKNILIVDDNKLNQKILGFVLEKNGAVIKVADNGLEAVECVLFQRFDAIVMDIQMPELGGLEASRYIKFEMGLNIPIVGLTANNVEDENATWTAAGMDMCVSKPFDPPVLCELIVQLIENNIACQYNTL</sequence>
<dbReference type="CDD" id="cd17546">
    <property type="entry name" value="REC_hyHK_CKI1_RcsC-like"/>
    <property type="match status" value="1"/>
</dbReference>
<dbReference type="GO" id="GO:0000160">
    <property type="term" value="P:phosphorelay signal transduction system"/>
    <property type="evidence" value="ECO:0007669"/>
    <property type="project" value="InterPro"/>
</dbReference>
<keyword evidence="5" id="KW-1185">Reference proteome</keyword>
<name>A0A2S7SS29_9BACT</name>
<dbReference type="PROSITE" id="PS50110">
    <property type="entry name" value="RESPONSE_REGULATORY"/>
    <property type="match status" value="1"/>
</dbReference>
<accession>A0A2S7SS29</accession>
<keyword evidence="1 2" id="KW-0597">Phosphoprotein</keyword>
<gene>
    <name evidence="4" type="ORF">CJD36_019370</name>
</gene>
<reference evidence="4 5" key="1">
    <citation type="submission" date="2018-01" db="EMBL/GenBank/DDBJ databases">
        <title>A novel member of the phylum Bacteroidetes isolated from glacier ice.</title>
        <authorList>
            <person name="Liu Q."/>
            <person name="Xin Y.-H."/>
        </authorList>
    </citation>
    <scope>NUCLEOTIDE SEQUENCE [LARGE SCALE GENOMIC DNA]</scope>
    <source>
        <strain evidence="4 5">RB1R16</strain>
    </source>
</reference>
<proteinExistence type="predicted"/>
<dbReference type="Pfam" id="PF00072">
    <property type="entry name" value="Response_reg"/>
    <property type="match status" value="1"/>
</dbReference>
<dbReference type="PANTHER" id="PTHR45339">
    <property type="entry name" value="HYBRID SIGNAL TRANSDUCTION HISTIDINE KINASE J"/>
    <property type="match status" value="1"/>
</dbReference>
<evidence type="ECO:0000313" key="5">
    <source>
        <dbReference type="Proteomes" id="UP000239872"/>
    </source>
</evidence>
<comment type="caution">
    <text evidence="4">The sequence shown here is derived from an EMBL/GenBank/DDBJ whole genome shotgun (WGS) entry which is preliminary data.</text>
</comment>